<evidence type="ECO:0000256" key="1">
    <source>
        <dbReference type="SAM" id="MobiDB-lite"/>
    </source>
</evidence>
<feature type="compositionally biased region" description="Low complexity" evidence="1">
    <location>
        <begin position="10"/>
        <end position="24"/>
    </location>
</feature>
<sequence>MSSTRTAPRTTSNSKTTSLNTHTNGAGNSYDMNESTSNLNYPAGNNPEFDSNLQRSSLKRNVSQYEGIYRNARFIHAISSGLMGQPVVIQTSDHERFHGVLETLSPNGDVVLTVSHRLDNNNSNDLVASSTVPIDLIDTIDSSSQTFELHKRIIKFLFKTKIIYFHLLIRRDNWREQRHTGNNNNRRGGGGGGNNSKQNQYVPTNNRQQYNPRISRNNRYADNRSPHQGRASPIQTTTEESSQHQRINSGSFSHGQSSGPESSSATVSARTIYPSANRASNNQNSPAAYSGSPSSRTNSISTTSPSSNQQPGTNKMAKKPSLNEQQPTHDETDQPKQQRPSNNQTNTTPLNRPSNLQSKQQTSSTNNIILPLSAQSNQDDNSTSHDLTHTNQSSTTGTTTPNSTRSNGALNPEADEFVPVFSHESNSRPESRGTSTTSSTSINAFIAHAHPQALHLLQQQQQQHAQSQAAPSIIPTNHPQNAAALYQQYYHAGFPTMPQFINTTPQQMTVGVMSAPMMHSQQLITTGSNTNNSSNGSSSGMTTPNSSVSAGPTYKINNNQAQSGDNGASGVNNVAPKKAVVSVQRAEQSNTPQQSVPGAPQMMFPAQPIRYYSPDYLTQ</sequence>
<feature type="domain" description="Ataxin 2 SM" evidence="2">
    <location>
        <begin position="71"/>
        <end position="131"/>
    </location>
</feature>
<feature type="compositionally biased region" description="Polar residues" evidence="1">
    <location>
        <begin position="337"/>
        <end position="381"/>
    </location>
</feature>
<feature type="compositionally biased region" description="Polar residues" evidence="1">
    <location>
        <begin position="555"/>
        <end position="572"/>
    </location>
</feature>
<dbReference type="AlphaFoldDB" id="A0A821JQC9"/>
<feature type="region of interest" description="Disordered" evidence="1">
    <location>
        <begin position="1"/>
        <end position="52"/>
    </location>
</feature>
<feature type="region of interest" description="Disordered" evidence="1">
    <location>
        <begin position="178"/>
        <end position="411"/>
    </location>
</feature>
<comment type="caution">
    <text evidence="3">The sequence shown here is derived from an EMBL/GenBank/DDBJ whole genome shotgun (WGS) entry which is preliminary data.</text>
</comment>
<protein>
    <recommendedName>
        <fullName evidence="2">Ataxin 2 SM domain-containing protein</fullName>
    </recommendedName>
</protein>
<feature type="compositionally biased region" description="Polar residues" evidence="1">
    <location>
        <begin position="585"/>
        <end position="596"/>
    </location>
</feature>
<dbReference type="EMBL" id="CAJOBR010003140">
    <property type="protein sequence ID" value="CAF4725081.1"/>
    <property type="molecule type" value="Genomic_DNA"/>
</dbReference>
<feature type="compositionally biased region" description="Polar residues" evidence="1">
    <location>
        <begin position="196"/>
        <end position="218"/>
    </location>
</feature>
<accession>A0A821JQC9</accession>
<feature type="compositionally biased region" description="Polar residues" evidence="1">
    <location>
        <begin position="233"/>
        <end position="250"/>
    </location>
</feature>
<feature type="non-terminal residue" evidence="3">
    <location>
        <position position="1"/>
    </location>
</feature>
<dbReference type="InterPro" id="IPR025852">
    <property type="entry name" value="SM_dom_ATX"/>
</dbReference>
<feature type="compositionally biased region" description="Low complexity" evidence="1">
    <location>
        <begin position="290"/>
        <end position="313"/>
    </location>
</feature>
<feature type="compositionally biased region" description="Low complexity" evidence="1">
    <location>
        <begin position="251"/>
        <end position="264"/>
    </location>
</feature>
<reference evidence="3" key="1">
    <citation type="submission" date="2021-02" db="EMBL/GenBank/DDBJ databases">
        <authorList>
            <person name="Nowell W R."/>
        </authorList>
    </citation>
    <scope>NUCLEOTIDE SEQUENCE</scope>
</reference>
<dbReference type="Pfam" id="PF14438">
    <property type="entry name" value="SM-ATX"/>
    <property type="match status" value="1"/>
</dbReference>
<gene>
    <name evidence="3" type="ORF">QYT958_LOCUS19211</name>
</gene>
<evidence type="ECO:0000259" key="2">
    <source>
        <dbReference type="Pfam" id="PF14438"/>
    </source>
</evidence>
<feature type="compositionally biased region" description="Low complexity" evidence="1">
    <location>
        <begin position="389"/>
        <end position="407"/>
    </location>
</feature>
<feature type="region of interest" description="Disordered" evidence="1">
    <location>
        <begin position="525"/>
        <end position="619"/>
    </location>
</feature>
<proteinExistence type="predicted"/>
<organism evidence="3 4">
    <name type="scientific">Rotaria socialis</name>
    <dbReference type="NCBI Taxonomy" id="392032"/>
    <lineage>
        <taxon>Eukaryota</taxon>
        <taxon>Metazoa</taxon>
        <taxon>Spiralia</taxon>
        <taxon>Gnathifera</taxon>
        <taxon>Rotifera</taxon>
        <taxon>Eurotatoria</taxon>
        <taxon>Bdelloidea</taxon>
        <taxon>Philodinida</taxon>
        <taxon>Philodinidae</taxon>
        <taxon>Rotaria</taxon>
    </lineage>
</organism>
<feature type="compositionally biased region" description="Polar residues" evidence="1">
    <location>
        <begin position="25"/>
        <end position="40"/>
    </location>
</feature>
<feature type="compositionally biased region" description="Polar residues" evidence="1">
    <location>
        <begin position="277"/>
        <end position="287"/>
    </location>
</feature>
<evidence type="ECO:0000313" key="3">
    <source>
        <dbReference type="EMBL" id="CAF4725081.1"/>
    </source>
</evidence>
<name>A0A821JQC9_9BILA</name>
<feature type="compositionally biased region" description="Basic and acidic residues" evidence="1">
    <location>
        <begin position="327"/>
        <end position="336"/>
    </location>
</feature>
<evidence type="ECO:0000313" key="4">
    <source>
        <dbReference type="Proteomes" id="UP000663848"/>
    </source>
</evidence>
<dbReference type="Proteomes" id="UP000663848">
    <property type="component" value="Unassembled WGS sequence"/>
</dbReference>
<feature type="compositionally biased region" description="Low complexity" evidence="1">
    <location>
        <begin position="525"/>
        <end position="549"/>
    </location>
</feature>